<reference evidence="2" key="1">
    <citation type="journal article" date="2011" name="Genome Biol.">
        <title>The draft genome of the carcinogenic human liver fluke Clonorchis sinensis.</title>
        <authorList>
            <person name="Wang X."/>
            <person name="Chen W."/>
            <person name="Huang Y."/>
            <person name="Sun J."/>
            <person name="Men J."/>
            <person name="Liu H."/>
            <person name="Luo F."/>
            <person name="Guo L."/>
            <person name="Lv X."/>
            <person name="Deng C."/>
            <person name="Zhou C."/>
            <person name="Fan Y."/>
            <person name="Li X."/>
            <person name="Huang L."/>
            <person name="Hu Y."/>
            <person name="Liang C."/>
            <person name="Hu X."/>
            <person name="Xu J."/>
            <person name="Yu X."/>
        </authorList>
    </citation>
    <scope>NUCLEOTIDE SEQUENCE [LARGE SCALE GENOMIC DNA]</scope>
    <source>
        <strain evidence="2">Henan</strain>
    </source>
</reference>
<feature type="compositionally biased region" description="Polar residues" evidence="1">
    <location>
        <begin position="127"/>
        <end position="138"/>
    </location>
</feature>
<proteinExistence type="predicted"/>
<keyword evidence="3" id="KW-1185">Reference proteome</keyword>
<organism evidence="2 3">
    <name type="scientific">Clonorchis sinensis</name>
    <name type="common">Chinese liver fluke</name>
    <dbReference type="NCBI Taxonomy" id="79923"/>
    <lineage>
        <taxon>Eukaryota</taxon>
        <taxon>Metazoa</taxon>
        <taxon>Spiralia</taxon>
        <taxon>Lophotrochozoa</taxon>
        <taxon>Platyhelminthes</taxon>
        <taxon>Trematoda</taxon>
        <taxon>Digenea</taxon>
        <taxon>Opisthorchiida</taxon>
        <taxon>Opisthorchiata</taxon>
        <taxon>Opisthorchiidae</taxon>
        <taxon>Clonorchis</taxon>
    </lineage>
</organism>
<dbReference type="GO" id="GO:0106300">
    <property type="term" value="P:protein-DNA covalent cross-linking repair"/>
    <property type="evidence" value="ECO:0007669"/>
    <property type="project" value="TreeGrafter"/>
</dbReference>
<name>G7YHZ7_CLOSI</name>
<feature type="region of interest" description="Disordered" evidence="1">
    <location>
        <begin position="198"/>
        <end position="217"/>
    </location>
</feature>
<feature type="region of interest" description="Disordered" evidence="1">
    <location>
        <begin position="127"/>
        <end position="152"/>
    </location>
</feature>
<dbReference type="GO" id="GO:0005789">
    <property type="term" value="C:endoplasmic reticulum membrane"/>
    <property type="evidence" value="ECO:0007669"/>
    <property type="project" value="TreeGrafter"/>
</dbReference>
<dbReference type="PANTHER" id="PTHR15949">
    <property type="entry name" value="TESTIS-EXPRESSED PROTEIN 264"/>
    <property type="match status" value="1"/>
</dbReference>
<feature type="region of interest" description="Disordered" evidence="1">
    <location>
        <begin position="68"/>
        <end position="99"/>
    </location>
</feature>
<dbReference type="AlphaFoldDB" id="G7YHZ7"/>
<dbReference type="GO" id="GO:0005657">
    <property type="term" value="C:replication fork"/>
    <property type="evidence" value="ECO:0007669"/>
    <property type="project" value="TreeGrafter"/>
</dbReference>
<evidence type="ECO:0000256" key="1">
    <source>
        <dbReference type="SAM" id="MobiDB-lite"/>
    </source>
</evidence>
<feature type="compositionally biased region" description="Polar residues" evidence="1">
    <location>
        <begin position="68"/>
        <end position="94"/>
    </location>
</feature>
<evidence type="ECO:0000313" key="2">
    <source>
        <dbReference type="EMBL" id="GAA52580.1"/>
    </source>
</evidence>
<feature type="compositionally biased region" description="Polar residues" evidence="1">
    <location>
        <begin position="294"/>
        <end position="313"/>
    </location>
</feature>
<feature type="region of interest" description="Disordered" evidence="1">
    <location>
        <begin position="262"/>
        <end position="339"/>
    </location>
</feature>
<feature type="compositionally biased region" description="Basic and acidic residues" evidence="1">
    <location>
        <begin position="198"/>
        <end position="212"/>
    </location>
</feature>
<gene>
    <name evidence="2" type="ORF">CLF_108388</name>
</gene>
<sequence>MRIKYFHLGSHGLTDSRIDTQDRDFRPSFPGRFCSCRSAAVVHLKGVSSADPKLKAKPIVVIAPCAPESTSRQTTATPDSSFYSTTADPSNSRGSDALEEASLTWTERPKYVELSALLSVTDVKGATVNSTPKSQPNWIGSDRRSQVAKPASEPTTCADVDIGECCENRTTTEAVKLPISSSTPSKVASLIVDTAVAQDHDSQSLKPDHGEPDSPSYTQLATLIAGDSDVHTGAKERRLQPNKPYTIRQIRNLLAGFKVQSSEKTSLMEAPPKELPGAATQRSKPHRDTFPTKPRQNAQEAKQTQDRPLSNSKPGRPKDVNERATSSNGRNFRPRGKKLRPPKIVIRGVQLWCNQFMTRFGSATLGCNGEASFCRECFGVFLYASGLFEHVCCEIKRPPVLCEASTYAYKVHDGPYAEAGYLFTEAYSIDPKCIHCAIKYEKIAENDGPPIPSVVGSLLPTTDPDCRDAFAKAGFTITRLEPIEEALVASFPHISFLSIRIGAARAYGTMNAYIQEHNLKVDTFIELYDGEWIHYLGLISNSEKFKLPPPCESSDSSVVVPTEQDETDGPDQSEPVSEHGDCPVETLTASTELPCAPAEPPPSNGESDESEADFEKISDASIIPTV</sequence>
<dbReference type="Proteomes" id="UP000008909">
    <property type="component" value="Unassembled WGS sequence"/>
</dbReference>
<evidence type="ECO:0000313" key="3">
    <source>
        <dbReference type="Proteomes" id="UP000008909"/>
    </source>
</evidence>
<dbReference type="GO" id="GO:0000421">
    <property type="term" value="C:autophagosome membrane"/>
    <property type="evidence" value="ECO:0007669"/>
    <property type="project" value="TreeGrafter"/>
</dbReference>
<accession>G7YHZ7</accession>
<dbReference type="PANTHER" id="PTHR15949:SF3">
    <property type="entry name" value="TESTIS-EXPRESSED PROTEIN 264"/>
    <property type="match status" value="1"/>
</dbReference>
<dbReference type="GO" id="GO:0005634">
    <property type="term" value="C:nucleus"/>
    <property type="evidence" value="ECO:0007669"/>
    <property type="project" value="TreeGrafter"/>
</dbReference>
<feature type="region of interest" description="Disordered" evidence="1">
    <location>
        <begin position="549"/>
        <end position="626"/>
    </location>
</feature>
<reference key="2">
    <citation type="submission" date="2011-10" db="EMBL/GenBank/DDBJ databases">
        <title>The genome and transcriptome sequence of Clonorchis sinensis provide insights into the carcinogenic liver fluke.</title>
        <authorList>
            <person name="Wang X."/>
            <person name="Huang Y."/>
            <person name="Chen W."/>
            <person name="Liu H."/>
            <person name="Guo L."/>
            <person name="Chen Y."/>
            <person name="Luo F."/>
            <person name="Zhou W."/>
            <person name="Sun J."/>
            <person name="Mao Q."/>
            <person name="Liang P."/>
            <person name="Zhou C."/>
            <person name="Tian Y."/>
            <person name="Men J."/>
            <person name="Lv X."/>
            <person name="Huang L."/>
            <person name="Zhou J."/>
            <person name="Hu Y."/>
            <person name="Li R."/>
            <person name="Zhang F."/>
            <person name="Lei H."/>
            <person name="Li X."/>
            <person name="Hu X."/>
            <person name="Liang C."/>
            <person name="Xu J."/>
            <person name="Wu Z."/>
            <person name="Yu X."/>
        </authorList>
    </citation>
    <scope>NUCLEOTIDE SEQUENCE</scope>
    <source>
        <strain>Henan</strain>
    </source>
</reference>
<protein>
    <submittedName>
        <fullName evidence="2">Testis-expressed sequence 264 protein</fullName>
    </submittedName>
</protein>
<dbReference type="EMBL" id="DF143317">
    <property type="protein sequence ID" value="GAA52580.1"/>
    <property type="molecule type" value="Genomic_DNA"/>
</dbReference>
<dbReference type="GO" id="GO:0061709">
    <property type="term" value="P:reticulophagy"/>
    <property type="evidence" value="ECO:0007669"/>
    <property type="project" value="TreeGrafter"/>
</dbReference>